<reference evidence="1 2" key="1">
    <citation type="submission" date="2018-04" db="EMBL/GenBank/DDBJ databases">
        <title>Pedobacter chongqingensis sp. nov., isolated from a rottenly hemp rope.</title>
        <authorList>
            <person name="Cai Y."/>
        </authorList>
    </citation>
    <scope>NUCLEOTIDE SEQUENCE [LARGE SCALE GENOMIC DNA]</scope>
    <source>
        <strain evidence="1 2">FJ4-8</strain>
    </source>
</reference>
<dbReference type="PANTHER" id="PTHR32305:SF15">
    <property type="entry name" value="PROTEIN RHSA-RELATED"/>
    <property type="match status" value="1"/>
</dbReference>
<evidence type="ECO:0000313" key="2">
    <source>
        <dbReference type="Proteomes" id="UP000245647"/>
    </source>
</evidence>
<name>A0A2U2P9K4_9SPHI</name>
<accession>A0A2U2P9K4</accession>
<gene>
    <name evidence="1" type="ORF">DDR33_24205</name>
</gene>
<comment type="caution">
    <text evidence="1">The sequence shown here is derived from an EMBL/GenBank/DDBJ whole genome shotgun (WGS) entry which is preliminary data.</text>
</comment>
<dbReference type="OrthoDB" id="1274715at2"/>
<dbReference type="InterPro" id="IPR050708">
    <property type="entry name" value="T6SS_VgrG/RHS"/>
</dbReference>
<dbReference type="Proteomes" id="UP000245647">
    <property type="component" value="Unassembled WGS sequence"/>
</dbReference>
<evidence type="ECO:0008006" key="3">
    <source>
        <dbReference type="Google" id="ProtNLM"/>
    </source>
</evidence>
<keyword evidence="2" id="KW-1185">Reference proteome</keyword>
<dbReference type="NCBIfam" id="TIGR03696">
    <property type="entry name" value="Rhs_assc_core"/>
    <property type="match status" value="1"/>
</dbReference>
<dbReference type="EMBL" id="QEAS01000036">
    <property type="protein sequence ID" value="PWG78078.1"/>
    <property type="molecule type" value="Genomic_DNA"/>
</dbReference>
<sequence length="300" mass="33963">MLRDHLGNTRAVMKQDGSIIQLSDYYAFGMEMNHNGMTPSPDNRYKYNGKELQTELGMNQYDYGARFYDPVIGRWNVVDPLAEKMRRWSPYNYGFDNPLRFIDPDGMAASDIWKFNRETKQLQLVQRTDDKFHVFVDEKNKVILKTNDTSKDIEKRVAESGGNTPARDFCDAYSDLGNAVRKDEGAYNDMLARADKLDFSSTKGITDLKTAGEHKLINGWVSILRDALVGNAAGESTFARAKDIVDAPKTWEDIRGRTVSEDVGNAVNGAKILYNQMNQFFENLRITILSGAKNLQTGKL</sequence>
<dbReference type="InterPro" id="IPR022385">
    <property type="entry name" value="Rhs_assc_core"/>
</dbReference>
<organism evidence="1 2">
    <name type="scientific">Pararcticibacter amylolyticus</name>
    <dbReference type="NCBI Taxonomy" id="2173175"/>
    <lineage>
        <taxon>Bacteria</taxon>
        <taxon>Pseudomonadati</taxon>
        <taxon>Bacteroidota</taxon>
        <taxon>Sphingobacteriia</taxon>
        <taxon>Sphingobacteriales</taxon>
        <taxon>Sphingobacteriaceae</taxon>
        <taxon>Pararcticibacter</taxon>
    </lineage>
</organism>
<protein>
    <recommendedName>
        <fullName evidence="3">RHS repeat-associated core domain-containing protein</fullName>
    </recommendedName>
</protein>
<evidence type="ECO:0000313" key="1">
    <source>
        <dbReference type="EMBL" id="PWG78078.1"/>
    </source>
</evidence>
<dbReference type="PANTHER" id="PTHR32305">
    <property type="match status" value="1"/>
</dbReference>
<dbReference type="Gene3D" id="2.180.10.10">
    <property type="entry name" value="RHS repeat-associated core"/>
    <property type="match status" value="1"/>
</dbReference>
<proteinExistence type="predicted"/>
<dbReference type="AlphaFoldDB" id="A0A2U2P9K4"/>